<feature type="region of interest" description="Disordered" evidence="1">
    <location>
        <begin position="43"/>
        <end position="89"/>
    </location>
</feature>
<gene>
    <name evidence="4" type="ORF">A2W41_04725</name>
</gene>
<feature type="compositionally biased region" description="Polar residues" evidence="1">
    <location>
        <begin position="139"/>
        <end position="183"/>
    </location>
</feature>
<dbReference type="InterPro" id="IPR047589">
    <property type="entry name" value="DUF11_rpt"/>
</dbReference>
<evidence type="ECO:0000313" key="4">
    <source>
        <dbReference type="EMBL" id="OGZ43764.1"/>
    </source>
</evidence>
<feature type="compositionally biased region" description="Polar residues" evidence="1">
    <location>
        <begin position="44"/>
        <end position="61"/>
    </location>
</feature>
<keyword evidence="2" id="KW-0472">Membrane</keyword>
<feature type="transmembrane region" description="Helical" evidence="2">
    <location>
        <begin position="931"/>
        <end position="951"/>
    </location>
</feature>
<dbReference type="EMBL" id="MHNI01000003">
    <property type="protein sequence ID" value="OGZ43764.1"/>
    <property type="molecule type" value="Genomic_DNA"/>
</dbReference>
<feature type="domain" description="DUF11" evidence="3">
    <location>
        <begin position="587"/>
        <end position="700"/>
    </location>
</feature>
<keyword evidence="2" id="KW-0812">Transmembrane</keyword>
<dbReference type="Pfam" id="PF01345">
    <property type="entry name" value="DUF11"/>
    <property type="match status" value="1"/>
</dbReference>
<comment type="caution">
    <text evidence="4">The sequence shown here is derived from an EMBL/GenBank/DDBJ whole genome shotgun (WGS) entry which is preliminary data.</text>
</comment>
<dbReference type="Proteomes" id="UP000176700">
    <property type="component" value="Unassembled WGS sequence"/>
</dbReference>
<feature type="compositionally biased region" description="Polar residues" evidence="1">
    <location>
        <begin position="69"/>
        <end position="83"/>
    </location>
</feature>
<evidence type="ECO:0000313" key="5">
    <source>
        <dbReference type="Proteomes" id="UP000176700"/>
    </source>
</evidence>
<sequence>MYFHFLHLHRVKKERVPALLLIATLSISYSVLPLFSLSAEGTEGATTDQSTEEVVTTNVNESPAPLEEQGSNEVTAGNASEPNASDVGEDTVIETGDAVAGADVVNEVNTNTISSENSGQDGTTNEGDGDAGGSEEAVNATSTTPAAQDQNDPSLNTDFIENNATSTPHLSDNMQDPNASTLDVSDGDMAATNTAPLIITSDNTNEAAVSNAVETGAGTGSNEASNNGGNVVIDTGDAYASANVANIVNSNFIGAEGFFNILTVFGAMFGDIEMEYGSSALCSTFGCDISVLDLLNRNSALVENTVEANAVTGENTASNNGGDVTIATGDAYAAANVVNFVNTNVVSAHFLSFILNAFGPWVGDLVLPPASSFEEEGSLGCPNCFGEVSVANDNTVDIENGVAAGADTGSNSANGGDGDGGTITTGNAVAEANVMTVANMNIFGNNSILIFIRTQGRWSGNIFSLPPGVEVIKTDSGFILDGMGIFSNASTVLGNASVALNAANENSATIVNQVSANASTGSNTANANGGETSITTGNAYAAANVINFANINVVSRNWLLAIVNVFGDWNGDLAFGRPDLWIGESATPSSVPLEAGSTIVYTFTYRNNGNAAATGVSITDVFGPHLTFLDSGGGNTGVAGQISWDIGTVEPGEYGTVSYTMQVPTPSNVPEGQNRWVTNTVSITAFEDDVSTADNTDSLTFNVYERNYDVSKTHYYPDLKIEKRRIGGGIVLPGDKVDYVVAIYNQGIGSAYDVVVEDIMKDPNGGVVSEQMWDLGEVFPDERITLDYTIELASNAPYGTYINIAQAKGLMPYGGAMLPYYSGYGTQELEVGGVGGGETVEFVPPPESVQQDSETVLALDEASVGETPVPIVAAVVAGADGGGENPEGNGFEKVFFDHVNVAQVHSYPEYIIEKKHKGLAMAAVPFLFESAWSALAALLALLFALFLYWLMRQREIRK</sequence>
<evidence type="ECO:0000256" key="1">
    <source>
        <dbReference type="SAM" id="MobiDB-lite"/>
    </source>
</evidence>
<dbReference type="InterPro" id="IPR001434">
    <property type="entry name" value="OmcB-like_DUF11"/>
</dbReference>
<keyword evidence="2" id="KW-1133">Transmembrane helix</keyword>
<evidence type="ECO:0000259" key="3">
    <source>
        <dbReference type="Pfam" id="PF01345"/>
    </source>
</evidence>
<feature type="region of interest" description="Disordered" evidence="1">
    <location>
        <begin position="111"/>
        <end position="187"/>
    </location>
</feature>
<dbReference type="AlphaFoldDB" id="A0A1G2G0A7"/>
<proteinExistence type="predicted"/>
<dbReference type="Gene3D" id="2.60.40.10">
    <property type="entry name" value="Immunoglobulins"/>
    <property type="match status" value="1"/>
</dbReference>
<name>A0A1G2G0A7_9BACT</name>
<protein>
    <recommendedName>
        <fullName evidence="3">DUF11 domain-containing protein</fullName>
    </recommendedName>
</protein>
<dbReference type="NCBIfam" id="TIGR01451">
    <property type="entry name" value="B_ant_repeat"/>
    <property type="match status" value="1"/>
</dbReference>
<accession>A0A1G2G0A7</accession>
<organism evidence="4 5">
    <name type="scientific">Candidatus Ryanbacteria bacterium RIFCSPHIGHO2_01_45_13</name>
    <dbReference type="NCBI Taxonomy" id="1802112"/>
    <lineage>
        <taxon>Bacteria</taxon>
        <taxon>Candidatus Ryaniibacteriota</taxon>
    </lineage>
</organism>
<reference evidence="4 5" key="1">
    <citation type="journal article" date="2016" name="Nat. Commun.">
        <title>Thousands of microbial genomes shed light on interconnected biogeochemical processes in an aquifer system.</title>
        <authorList>
            <person name="Anantharaman K."/>
            <person name="Brown C.T."/>
            <person name="Hug L.A."/>
            <person name="Sharon I."/>
            <person name="Castelle C.J."/>
            <person name="Probst A.J."/>
            <person name="Thomas B.C."/>
            <person name="Singh A."/>
            <person name="Wilkins M.J."/>
            <person name="Karaoz U."/>
            <person name="Brodie E.L."/>
            <person name="Williams K.H."/>
            <person name="Hubbard S.S."/>
            <person name="Banfield J.F."/>
        </authorList>
    </citation>
    <scope>NUCLEOTIDE SEQUENCE [LARGE SCALE GENOMIC DNA]</scope>
</reference>
<feature type="compositionally biased region" description="Polar residues" evidence="1">
    <location>
        <begin position="111"/>
        <end position="125"/>
    </location>
</feature>
<dbReference type="InterPro" id="IPR013783">
    <property type="entry name" value="Ig-like_fold"/>
</dbReference>
<evidence type="ECO:0000256" key="2">
    <source>
        <dbReference type="SAM" id="Phobius"/>
    </source>
</evidence>